<protein>
    <submittedName>
        <fullName evidence="1">Uncharacterized protein</fullName>
    </submittedName>
</protein>
<dbReference type="EMBL" id="MWML01000609">
    <property type="protein sequence ID" value="TCG02942.1"/>
    <property type="molecule type" value="Genomic_DNA"/>
</dbReference>
<dbReference type="Proteomes" id="UP000294200">
    <property type="component" value="Unassembled WGS sequence"/>
</dbReference>
<name>A0A4R0X2Q1_9BURK</name>
<gene>
    <name evidence="1" type="ORF">BZM27_52125</name>
</gene>
<proteinExistence type="predicted"/>
<evidence type="ECO:0000313" key="2">
    <source>
        <dbReference type="Proteomes" id="UP000294200"/>
    </source>
</evidence>
<evidence type="ECO:0000313" key="1">
    <source>
        <dbReference type="EMBL" id="TCG02942.1"/>
    </source>
</evidence>
<organism evidence="1 2">
    <name type="scientific">Paraburkholderia steynii</name>
    <dbReference type="NCBI Taxonomy" id="1245441"/>
    <lineage>
        <taxon>Bacteria</taxon>
        <taxon>Pseudomonadati</taxon>
        <taxon>Pseudomonadota</taxon>
        <taxon>Betaproteobacteria</taxon>
        <taxon>Burkholderiales</taxon>
        <taxon>Burkholderiaceae</taxon>
        <taxon>Paraburkholderia</taxon>
    </lineage>
</organism>
<comment type="caution">
    <text evidence="1">The sequence shown here is derived from an EMBL/GenBank/DDBJ whole genome shotgun (WGS) entry which is preliminary data.</text>
</comment>
<dbReference type="AlphaFoldDB" id="A0A4R0X2Q1"/>
<sequence length="143" mass="15557">MWRPVGRLADEEAESSMLIDTADAIARVVTATWTGGIIGAVCVTSLPSRGGGFIADPQPKGVQYMRHRKTGTRDVPAKTSEELRTRLRAFALATRDAAMRRARIPFPDDVTVLAVPFPSVAHAGGLPWTSRRIRHPLALSARE</sequence>
<accession>A0A4R0X2Q1</accession>
<reference evidence="1 2" key="1">
    <citation type="submission" date="2017-02" db="EMBL/GenBank/DDBJ databases">
        <title>Paraburkholderia sophoroidis sp. nov. and Paraburkholderia steynii sp. nov. rhizobial symbionts of the fynbos legume Hypocalyptus sophoroides.</title>
        <authorList>
            <person name="Steenkamp E.T."/>
            <person name="Beukes C.W."/>
            <person name="Van Zyl E."/>
            <person name="Avontuur J."/>
            <person name="Chan W.Y."/>
            <person name="Hassen A."/>
            <person name="Palmer M."/>
            <person name="Mthombeni L."/>
            <person name="Phalane F."/>
            <person name="Sereme K."/>
            <person name="Venter S.N."/>
        </authorList>
    </citation>
    <scope>NUCLEOTIDE SEQUENCE [LARGE SCALE GENOMIC DNA]</scope>
    <source>
        <strain evidence="1 2">HC1.1ba</strain>
    </source>
</reference>
<keyword evidence="2" id="KW-1185">Reference proteome</keyword>